<dbReference type="EMBL" id="JBHRSP010000024">
    <property type="protein sequence ID" value="MFC3074538.1"/>
    <property type="molecule type" value="Genomic_DNA"/>
</dbReference>
<accession>A0ABV7DJA5</accession>
<dbReference type="SUPFAM" id="SSF48452">
    <property type="entry name" value="TPR-like"/>
    <property type="match status" value="1"/>
</dbReference>
<dbReference type="RefSeq" id="WP_257311906.1">
    <property type="nucleotide sequence ID" value="NZ_JANFDG010000002.1"/>
</dbReference>
<keyword evidence="1" id="KW-0802">TPR repeat</keyword>
<reference evidence="3" key="1">
    <citation type="journal article" date="2019" name="Int. J. Syst. Evol. Microbiol.">
        <title>The Global Catalogue of Microorganisms (GCM) 10K type strain sequencing project: providing services to taxonomists for standard genome sequencing and annotation.</title>
        <authorList>
            <consortium name="The Broad Institute Genomics Platform"/>
            <consortium name="The Broad Institute Genome Sequencing Center for Infectious Disease"/>
            <person name="Wu L."/>
            <person name="Ma J."/>
        </authorList>
    </citation>
    <scope>NUCLEOTIDE SEQUENCE [LARGE SCALE GENOMIC DNA]</scope>
    <source>
        <strain evidence="3">KCTC 52677</strain>
    </source>
</reference>
<keyword evidence="3" id="KW-1185">Reference proteome</keyword>
<dbReference type="InterPro" id="IPR036388">
    <property type="entry name" value="WH-like_DNA-bd_sf"/>
</dbReference>
<dbReference type="InterPro" id="IPR011990">
    <property type="entry name" value="TPR-like_helical_dom_sf"/>
</dbReference>
<dbReference type="SMART" id="SM00028">
    <property type="entry name" value="TPR"/>
    <property type="match status" value="2"/>
</dbReference>
<dbReference type="Proteomes" id="UP001595377">
    <property type="component" value="Unassembled WGS sequence"/>
</dbReference>
<dbReference type="InterPro" id="IPR019734">
    <property type="entry name" value="TPR_rpt"/>
</dbReference>
<evidence type="ECO:0000313" key="2">
    <source>
        <dbReference type="EMBL" id="MFC3074538.1"/>
    </source>
</evidence>
<evidence type="ECO:0000313" key="3">
    <source>
        <dbReference type="Proteomes" id="UP001595377"/>
    </source>
</evidence>
<dbReference type="Gene3D" id="1.10.10.10">
    <property type="entry name" value="Winged helix-like DNA-binding domain superfamily/Winged helix DNA-binding domain"/>
    <property type="match status" value="1"/>
</dbReference>
<name>A0ABV7DJA5_9HYPH</name>
<dbReference type="Gene3D" id="1.25.40.10">
    <property type="entry name" value="Tetratricopeptide repeat domain"/>
    <property type="match status" value="1"/>
</dbReference>
<dbReference type="PROSITE" id="PS50005">
    <property type="entry name" value="TPR"/>
    <property type="match status" value="1"/>
</dbReference>
<comment type="caution">
    <text evidence="2">The sequence shown here is derived from an EMBL/GenBank/DDBJ whole genome shotgun (WGS) entry which is preliminary data.</text>
</comment>
<evidence type="ECO:0008006" key="4">
    <source>
        <dbReference type="Google" id="ProtNLM"/>
    </source>
</evidence>
<protein>
    <recommendedName>
        <fullName evidence="4">DNA-binding transcriptional activator of the SARP family</fullName>
    </recommendedName>
</protein>
<organism evidence="2 3">
    <name type="scientific">Shinella pollutisoli</name>
    <dbReference type="NCBI Taxonomy" id="2250594"/>
    <lineage>
        <taxon>Bacteria</taxon>
        <taxon>Pseudomonadati</taxon>
        <taxon>Pseudomonadota</taxon>
        <taxon>Alphaproteobacteria</taxon>
        <taxon>Hyphomicrobiales</taxon>
        <taxon>Rhizobiaceae</taxon>
        <taxon>Shinella</taxon>
    </lineage>
</organism>
<feature type="repeat" description="TPR" evidence="1">
    <location>
        <begin position="442"/>
        <end position="475"/>
    </location>
</feature>
<gene>
    <name evidence="2" type="ORF">ACFOHH_15610</name>
</gene>
<evidence type="ECO:0000256" key="1">
    <source>
        <dbReference type="PROSITE-ProRule" id="PRU00339"/>
    </source>
</evidence>
<proteinExistence type="predicted"/>
<sequence>MPARLQTFGHLRLLGEGGEEIVFPEKALLILAYLHARGLDEIPRADVAALLWDDGNPATALANLRQTLARVQKRQRELGHAYLAFTETSVARGADPVESDIAAVREEADLPLLARLLAEDFLKHVRPGTKTLATWIAVQREAQTGLLRRALLRQADRREAADRQALSSAALRLLEADPGDEEIRALLTGRPPADAGLMAPRPPARAAQPEDAGIAAPRRNPPRVVLLPPVTAHAARAPARFCEALIEDVTIGLCSLRSISIIAPHTAAQISHQSDKAATYERHAISYILETRLHDEGSTHTLFTQLIFFGSDEVIWADRFSLSSEGLLRSRQMIARQIAGVIATEIEQNELVRGDYEGDPDAYRSFLVGQGHLKNLDLRDVRRARKSFREALQGNSGFAPALGGLARTYFLEWLVTARGDEDLLRQAEIHAHEAVRADERLASGYRELGVVKLYARRFDESAAYLDRAEQLSPHYANVIASYADTLVQASAPGLGLAKIEHAIDLNPLPPDEYFWTAAGANYSMGRYEEALSCIGRMKDRSPVHRLAAACWGMLGDTRKARQFVRRAYDINPDFDLDAWMAVVPFKEEWQREHYREGLKKAGF</sequence>